<sequence length="576" mass="62636">MLEPYNQDQIWIVVLGFIIAFVLAFGIGANDVANSFGTSVGSKVLTIFQACCLATFFEVTGAILIGYKVSDTMRKGILDVNMYKDAERELMLGSISALTASAIWLIVATFFKLPISGTHSIVGATVGYSLVLRGTQGVHWKTLGKIVGSWFISPVFSGVTSCCLLWVIKKCILTRPDPLEAGLISLPLFYSFTILINLFSIVHDGPKLLHMDNIPFWMAATISISISLFFMVIIWLFVVPWQRRVIKQEEGRAEKVAVNFNIGESSDTSPEGSPNPSRKSNRNSALLERQLTVISESTELQALDQTRITAAKYIFPVQTIDKHVFAHAPASATKDSTKETEVRKYIRPTELKLVESTTSVNPALSPSSSGVPLITNRSSGNGGDQGMHICDIQDNGDIFNENKGVSRLFSFLQALTAMFGSFAHGGNDVSNAIGPLITLWLIYSEGTVQQKAETPLFILLYGGFGISVGLWLWGRRVIETIGEDLTTITPSTGFTIEVGSAFTVLLASKIGIPISTTHCKVGSVVFVGYFSSSKRGVDWSLFRNIISAWVVTVPVAALMSAGTMLLLSCIVLTKVQ</sequence>
<dbReference type="GO" id="GO:0035435">
    <property type="term" value="P:phosphate ion transmembrane transport"/>
    <property type="evidence" value="ECO:0007669"/>
    <property type="project" value="TreeGrafter"/>
</dbReference>
<evidence type="ECO:0000256" key="8">
    <source>
        <dbReference type="RuleBase" id="RU363058"/>
    </source>
</evidence>
<dbReference type="InterPro" id="IPR001204">
    <property type="entry name" value="Phos_transporter"/>
</dbReference>
<protein>
    <recommendedName>
        <fullName evidence="8">Phosphate transporter</fullName>
    </recommendedName>
</protein>
<feature type="transmembrane region" description="Helical" evidence="8">
    <location>
        <begin position="90"/>
        <end position="111"/>
    </location>
</feature>
<feature type="transmembrane region" description="Helical" evidence="8">
    <location>
        <begin position="214"/>
        <end position="238"/>
    </location>
</feature>
<dbReference type="OrthoDB" id="260807at2759"/>
<feature type="transmembrane region" description="Helical" evidence="8">
    <location>
        <begin position="147"/>
        <end position="168"/>
    </location>
</feature>
<feature type="transmembrane region" description="Helical" evidence="8">
    <location>
        <begin position="546"/>
        <end position="572"/>
    </location>
</feature>
<keyword evidence="6 8" id="KW-1133">Transmembrane helix</keyword>
<evidence type="ECO:0000256" key="4">
    <source>
        <dbReference type="ARBA" id="ARBA00022592"/>
    </source>
</evidence>
<evidence type="ECO:0000256" key="6">
    <source>
        <dbReference type="ARBA" id="ARBA00022989"/>
    </source>
</evidence>
<keyword evidence="7 8" id="KW-0472">Membrane</keyword>
<evidence type="ECO:0000256" key="1">
    <source>
        <dbReference type="ARBA" id="ARBA00004141"/>
    </source>
</evidence>
<evidence type="ECO:0000256" key="5">
    <source>
        <dbReference type="ARBA" id="ARBA00022692"/>
    </source>
</evidence>
<keyword evidence="5 8" id="KW-0812">Transmembrane</keyword>
<feature type="transmembrane region" description="Helical" evidence="8">
    <location>
        <begin position="47"/>
        <end position="69"/>
    </location>
</feature>
<dbReference type="AlphaFoldDB" id="A0A9P0CTN5"/>
<evidence type="ECO:0000313" key="11">
    <source>
        <dbReference type="Proteomes" id="UP001153636"/>
    </source>
</evidence>
<keyword evidence="3 8" id="KW-0813">Transport</keyword>
<name>A0A9P0CTN5_9CUCU</name>
<comment type="function">
    <text evidence="8">Sodium-phosphate symporter.</text>
</comment>
<evidence type="ECO:0000256" key="3">
    <source>
        <dbReference type="ARBA" id="ARBA00022448"/>
    </source>
</evidence>
<feature type="compositionally biased region" description="Polar residues" evidence="9">
    <location>
        <begin position="263"/>
        <end position="272"/>
    </location>
</feature>
<feature type="transmembrane region" description="Helical" evidence="8">
    <location>
        <begin position="9"/>
        <end position="27"/>
    </location>
</feature>
<feature type="compositionally biased region" description="Low complexity" evidence="9">
    <location>
        <begin position="274"/>
        <end position="283"/>
    </location>
</feature>
<comment type="similarity">
    <text evidence="2 8">Belongs to the inorganic phosphate transporter (PiT) (TC 2.A.20) family.</text>
</comment>
<evidence type="ECO:0000256" key="2">
    <source>
        <dbReference type="ARBA" id="ARBA00009916"/>
    </source>
</evidence>
<keyword evidence="11" id="KW-1185">Reference proteome</keyword>
<reference evidence="10" key="1">
    <citation type="submission" date="2022-01" db="EMBL/GenBank/DDBJ databases">
        <authorList>
            <person name="King R."/>
        </authorList>
    </citation>
    <scope>NUCLEOTIDE SEQUENCE</scope>
</reference>
<feature type="transmembrane region" description="Helical" evidence="8">
    <location>
        <begin position="456"/>
        <end position="474"/>
    </location>
</feature>
<proteinExistence type="inferred from homology"/>
<evidence type="ECO:0000256" key="7">
    <source>
        <dbReference type="ARBA" id="ARBA00023136"/>
    </source>
</evidence>
<dbReference type="EMBL" id="OV651814">
    <property type="protein sequence ID" value="CAH1105670.1"/>
    <property type="molecule type" value="Genomic_DNA"/>
</dbReference>
<organism evidence="10 11">
    <name type="scientific">Psylliodes chrysocephalus</name>
    <dbReference type="NCBI Taxonomy" id="3402493"/>
    <lineage>
        <taxon>Eukaryota</taxon>
        <taxon>Metazoa</taxon>
        <taxon>Ecdysozoa</taxon>
        <taxon>Arthropoda</taxon>
        <taxon>Hexapoda</taxon>
        <taxon>Insecta</taxon>
        <taxon>Pterygota</taxon>
        <taxon>Neoptera</taxon>
        <taxon>Endopterygota</taxon>
        <taxon>Coleoptera</taxon>
        <taxon>Polyphaga</taxon>
        <taxon>Cucujiformia</taxon>
        <taxon>Chrysomeloidea</taxon>
        <taxon>Chrysomelidae</taxon>
        <taxon>Galerucinae</taxon>
        <taxon>Alticini</taxon>
        <taxon>Psylliodes</taxon>
    </lineage>
</organism>
<feature type="region of interest" description="Disordered" evidence="9">
    <location>
        <begin position="263"/>
        <end position="283"/>
    </location>
</feature>
<dbReference type="Proteomes" id="UP001153636">
    <property type="component" value="Chromosome 2"/>
</dbReference>
<evidence type="ECO:0000313" key="10">
    <source>
        <dbReference type="EMBL" id="CAH1105670.1"/>
    </source>
</evidence>
<comment type="subcellular location">
    <subcellularLocation>
        <location evidence="1 8">Membrane</location>
        <topology evidence="1 8">Multi-pass membrane protein</topology>
    </subcellularLocation>
</comment>
<dbReference type="PANTHER" id="PTHR11101">
    <property type="entry name" value="PHOSPHATE TRANSPORTER"/>
    <property type="match status" value="1"/>
</dbReference>
<dbReference type="GO" id="GO:0005315">
    <property type="term" value="F:phosphate transmembrane transporter activity"/>
    <property type="evidence" value="ECO:0007669"/>
    <property type="project" value="InterPro"/>
</dbReference>
<gene>
    <name evidence="10" type="ORF">PSYICH_LOCUS6937</name>
</gene>
<evidence type="ECO:0000256" key="9">
    <source>
        <dbReference type="SAM" id="MobiDB-lite"/>
    </source>
</evidence>
<keyword evidence="4 8" id="KW-0592">Phosphate transport</keyword>
<feature type="transmembrane region" description="Helical" evidence="8">
    <location>
        <begin position="180"/>
        <end position="202"/>
    </location>
</feature>
<dbReference type="Pfam" id="PF01384">
    <property type="entry name" value="PHO4"/>
    <property type="match status" value="1"/>
</dbReference>
<dbReference type="GO" id="GO:0016020">
    <property type="term" value="C:membrane"/>
    <property type="evidence" value="ECO:0007669"/>
    <property type="project" value="UniProtKB-SubCell"/>
</dbReference>
<accession>A0A9P0CTN5</accession>
<dbReference type="PANTHER" id="PTHR11101:SF80">
    <property type="entry name" value="PHOSPHATE TRANSPORTER"/>
    <property type="match status" value="1"/>
</dbReference>